<dbReference type="Proteomes" id="UP000485058">
    <property type="component" value="Unassembled WGS sequence"/>
</dbReference>
<feature type="non-terminal residue" evidence="2">
    <location>
        <position position="57"/>
    </location>
</feature>
<gene>
    <name evidence="2" type="ORF">HaLaN_33035</name>
</gene>
<keyword evidence="3" id="KW-1185">Reference proteome</keyword>
<comment type="caution">
    <text evidence="2">The sequence shown here is derived from an EMBL/GenBank/DDBJ whole genome shotgun (WGS) entry which is preliminary data.</text>
</comment>
<evidence type="ECO:0000256" key="1">
    <source>
        <dbReference type="SAM" id="Coils"/>
    </source>
</evidence>
<proteinExistence type="predicted"/>
<accession>A0A6A0APR3</accession>
<evidence type="ECO:0000313" key="3">
    <source>
        <dbReference type="Proteomes" id="UP000485058"/>
    </source>
</evidence>
<feature type="non-terminal residue" evidence="2">
    <location>
        <position position="1"/>
    </location>
</feature>
<reference evidence="2 3" key="1">
    <citation type="submission" date="2020-02" db="EMBL/GenBank/DDBJ databases">
        <title>Draft genome sequence of Haematococcus lacustris strain NIES-144.</title>
        <authorList>
            <person name="Morimoto D."/>
            <person name="Nakagawa S."/>
            <person name="Yoshida T."/>
            <person name="Sawayama S."/>
        </authorList>
    </citation>
    <scope>NUCLEOTIDE SEQUENCE [LARGE SCALE GENOMIC DNA]</scope>
    <source>
        <strain evidence="2 3">NIES-144</strain>
    </source>
</reference>
<dbReference type="EMBL" id="BLLF01009162">
    <property type="protein sequence ID" value="GFH33637.1"/>
    <property type="molecule type" value="Genomic_DNA"/>
</dbReference>
<name>A0A6A0APR3_HAELA</name>
<dbReference type="AlphaFoldDB" id="A0A6A0APR3"/>
<sequence>SQQLKHEKEAAERSAQEKRALFVRLKQTESRLNKMMEEAGMSSRARDALLAGLAPVP</sequence>
<evidence type="ECO:0000313" key="2">
    <source>
        <dbReference type="EMBL" id="GFH33637.1"/>
    </source>
</evidence>
<feature type="coiled-coil region" evidence="1">
    <location>
        <begin position="1"/>
        <end position="38"/>
    </location>
</feature>
<protein>
    <submittedName>
        <fullName evidence="2">Uncharacterized protein</fullName>
    </submittedName>
</protein>
<organism evidence="2 3">
    <name type="scientific">Haematococcus lacustris</name>
    <name type="common">Green alga</name>
    <name type="synonym">Haematococcus pluvialis</name>
    <dbReference type="NCBI Taxonomy" id="44745"/>
    <lineage>
        <taxon>Eukaryota</taxon>
        <taxon>Viridiplantae</taxon>
        <taxon>Chlorophyta</taxon>
        <taxon>core chlorophytes</taxon>
        <taxon>Chlorophyceae</taxon>
        <taxon>CS clade</taxon>
        <taxon>Chlamydomonadales</taxon>
        <taxon>Haematococcaceae</taxon>
        <taxon>Haematococcus</taxon>
    </lineage>
</organism>
<keyword evidence="1" id="KW-0175">Coiled coil</keyword>